<protein>
    <submittedName>
        <fullName evidence="2">Uncharacterized protein</fullName>
    </submittedName>
</protein>
<gene>
    <name evidence="1" type="ORF">SMN809_LOCUS43747</name>
    <name evidence="2" type="ORF">SMN809_LOCUS52412</name>
</gene>
<dbReference type="EMBL" id="CAJOBI010129686">
    <property type="protein sequence ID" value="CAF4718299.1"/>
    <property type="molecule type" value="Genomic_DNA"/>
</dbReference>
<accession>A0A8S3CEK1</accession>
<reference evidence="2" key="1">
    <citation type="submission" date="2021-02" db="EMBL/GenBank/DDBJ databases">
        <authorList>
            <person name="Nowell W R."/>
        </authorList>
    </citation>
    <scope>NUCLEOTIDE SEQUENCE</scope>
</reference>
<name>A0A8S3CEK1_9BILA</name>
<feature type="non-terminal residue" evidence="2">
    <location>
        <position position="1"/>
    </location>
</feature>
<dbReference type="AlphaFoldDB" id="A0A8S3CEK1"/>
<organism evidence="2 3">
    <name type="scientific">Rotaria magnacalcarata</name>
    <dbReference type="NCBI Taxonomy" id="392030"/>
    <lineage>
        <taxon>Eukaryota</taxon>
        <taxon>Metazoa</taxon>
        <taxon>Spiralia</taxon>
        <taxon>Gnathifera</taxon>
        <taxon>Rotifera</taxon>
        <taxon>Eurotatoria</taxon>
        <taxon>Bdelloidea</taxon>
        <taxon>Philodinida</taxon>
        <taxon>Philodinidae</taxon>
        <taxon>Rotaria</taxon>
    </lineage>
</organism>
<evidence type="ECO:0000313" key="3">
    <source>
        <dbReference type="Proteomes" id="UP000676336"/>
    </source>
</evidence>
<dbReference type="Proteomes" id="UP000676336">
    <property type="component" value="Unassembled WGS sequence"/>
</dbReference>
<comment type="caution">
    <text evidence="2">The sequence shown here is derived from an EMBL/GenBank/DDBJ whole genome shotgun (WGS) entry which is preliminary data.</text>
</comment>
<sequence length="68" mass="8040">KFNGLNIERLINEISNIRGDFELLSNENQWLMVLIDGINTEETSPKEIYKLFVNFTTHLPEFQRLKSK</sequence>
<evidence type="ECO:0000313" key="1">
    <source>
        <dbReference type="EMBL" id="CAF4718299.1"/>
    </source>
</evidence>
<dbReference type="EMBL" id="CAJOBI010178010">
    <property type="protein sequence ID" value="CAF4915003.1"/>
    <property type="molecule type" value="Genomic_DNA"/>
</dbReference>
<proteinExistence type="predicted"/>
<evidence type="ECO:0000313" key="2">
    <source>
        <dbReference type="EMBL" id="CAF4915003.1"/>
    </source>
</evidence>